<evidence type="ECO:0000313" key="3">
    <source>
        <dbReference type="EMBL" id="MCT8971334.1"/>
    </source>
</evidence>
<comment type="similarity">
    <text evidence="1">Belongs to the UPF0213 family.</text>
</comment>
<organism evidence="3 4">
    <name type="scientific">Microbaculum marinisediminis</name>
    <dbReference type="NCBI Taxonomy" id="2931392"/>
    <lineage>
        <taxon>Bacteria</taxon>
        <taxon>Pseudomonadati</taxon>
        <taxon>Pseudomonadota</taxon>
        <taxon>Alphaproteobacteria</taxon>
        <taxon>Hyphomicrobiales</taxon>
        <taxon>Tepidamorphaceae</taxon>
        <taxon>Microbaculum</taxon>
    </lineage>
</organism>
<name>A0AAW5QV08_9HYPH</name>
<dbReference type="InterPro" id="IPR050190">
    <property type="entry name" value="UPF0213_domain"/>
</dbReference>
<evidence type="ECO:0000313" key="4">
    <source>
        <dbReference type="Proteomes" id="UP001320898"/>
    </source>
</evidence>
<accession>A0AAW5QV08</accession>
<evidence type="ECO:0000259" key="2">
    <source>
        <dbReference type="PROSITE" id="PS50164"/>
    </source>
</evidence>
<proteinExistence type="inferred from homology"/>
<dbReference type="SUPFAM" id="SSF82771">
    <property type="entry name" value="GIY-YIG endonuclease"/>
    <property type="match status" value="1"/>
</dbReference>
<keyword evidence="4" id="KW-1185">Reference proteome</keyword>
<dbReference type="PANTHER" id="PTHR34477:SF5">
    <property type="entry name" value="BSL5627 PROTEIN"/>
    <property type="match status" value="1"/>
</dbReference>
<gene>
    <name evidence="3" type="ORF">MUB46_05610</name>
</gene>
<dbReference type="AlphaFoldDB" id="A0AAW5QV08"/>
<sequence length="89" mass="10503">MLTNKPRGVLYVGVTNDILPRTVEHRNSLVPGFTKRYQLKRLVLAEPHPTIAHAIQREKNLKRWSRHWKVALIESVNPDWPDLWEEIQT</sequence>
<dbReference type="PANTHER" id="PTHR34477">
    <property type="entry name" value="UPF0213 PROTEIN YHBQ"/>
    <property type="match status" value="1"/>
</dbReference>
<dbReference type="CDD" id="cd10448">
    <property type="entry name" value="GIY-YIG_unchar_3"/>
    <property type="match status" value="1"/>
</dbReference>
<dbReference type="Gene3D" id="3.40.1440.10">
    <property type="entry name" value="GIY-YIG endonuclease"/>
    <property type="match status" value="1"/>
</dbReference>
<protein>
    <submittedName>
        <fullName evidence="3">GIY-YIG nuclease family protein</fullName>
    </submittedName>
</protein>
<comment type="caution">
    <text evidence="3">The sequence shown here is derived from an EMBL/GenBank/DDBJ whole genome shotgun (WGS) entry which is preliminary data.</text>
</comment>
<evidence type="ECO:0000256" key="1">
    <source>
        <dbReference type="ARBA" id="ARBA00007435"/>
    </source>
</evidence>
<dbReference type="Proteomes" id="UP001320898">
    <property type="component" value="Unassembled WGS sequence"/>
</dbReference>
<reference evidence="3 4" key="1">
    <citation type="submission" date="2022-04" db="EMBL/GenBank/DDBJ databases">
        <authorList>
            <person name="Ye Y.-Q."/>
            <person name="Du Z.-J."/>
        </authorList>
    </citation>
    <scope>NUCLEOTIDE SEQUENCE [LARGE SCALE GENOMIC DNA]</scope>
    <source>
        <strain evidence="3 4">A6E488</strain>
    </source>
</reference>
<feature type="domain" description="GIY-YIG" evidence="2">
    <location>
        <begin position="1"/>
        <end position="71"/>
    </location>
</feature>
<dbReference type="InterPro" id="IPR035901">
    <property type="entry name" value="GIY-YIG_endonuc_sf"/>
</dbReference>
<dbReference type="PROSITE" id="PS50164">
    <property type="entry name" value="GIY_YIG"/>
    <property type="match status" value="1"/>
</dbReference>
<dbReference type="InterPro" id="IPR000305">
    <property type="entry name" value="GIY-YIG_endonuc"/>
</dbReference>
<dbReference type="Pfam" id="PF01541">
    <property type="entry name" value="GIY-YIG"/>
    <property type="match status" value="1"/>
</dbReference>
<dbReference type="EMBL" id="JALIDZ010000002">
    <property type="protein sequence ID" value="MCT8971334.1"/>
    <property type="molecule type" value="Genomic_DNA"/>
</dbReference>
<dbReference type="RefSeq" id="WP_261615009.1">
    <property type="nucleotide sequence ID" value="NZ_JALIDZ010000002.1"/>
</dbReference>